<evidence type="ECO:0000313" key="3">
    <source>
        <dbReference type="Proteomes" id="UP000031637"/>
    </source>
</evidence>
<dbReference type="InterPro" id="IPR019734">
    <property type="entry name" value="TPR_rpt"/>
</dbReference>
<dbReference type="SUPFAM" id="SSF48452">
    <property type="entry name" value="TPR-like"/>
    <property type="match status" value="1"/>
</dbReference>
<dbReference type="PANTHER" id="PTHR44216:SF3">
    <property type="entry name" value="PROTEIN O-MANNOSYL-TRANSFERASE TMTC2"/>
    <property type="match status" value="1"/>
</dbReference>
<dbReference type="InterPro" id="IPR011990">
    <property type="entry name" value="TPR-like_helical_dom_sf"/>
</dbReference>
<dbReference type="Gene3D" id="1.25.40.10">
    <property type="entry name" value="Tetratricopeptide repeat domain"/>
    <property type="match status" value="1"/>
</dbReference>
<dbReference type="GO" id="GO:0000030">
    <property type="term" value="F:mannosyltransferase activity"/>
    <property type="evidence" value="ECO:0007669"/>
    <property type="project" value="TreeGrafter"/>
</dbReference>
<dbReference type="OrthoDB" id="5406098at2"/>
<protein>
    <submittedName>
        <fullName evidence="2">Uncharacterized protein</fullName>
    </submittedName>
</protein>
<dbReference type="AlphaFoldDB" id="W0SC91"/>
<gene>
    <name evidence="2" type="ORF">SUTH_00732</name>
</gene>
<keyword evidence="3" id="KW-1185">Reference proteome</keyword>
<dbReference type="GO" id="GO:0035269">
    <property type="term" value="P:protein O-linked glycosylation via mannose"/>
    <property type="evidence" value="ECO:0007669"/>
    <property type="project" value="TreeGrafter"/>
</dbReference>
<reference evidence="2 3" key="1">
    <citation type="journal article" date="2014" name="Syst. Appl. Microbiol.">
        <title>Complete genomes of freshwater sulfur oxidizers Sulfuricella denitrificans skB26 and Sulfuritalea hydrogenivorans sk43H: genetic insights into the sulfur oxidation pathway of betaproteobacteria.</title>
        <authorList>
            <person name="Watanabe T."/>
            <person name="Kojima H."/>
            <person name="Fukui M."/>
        </authorList>
    </citation>
    <scope>NUCLEOTIDE SEQUENCE [LARGE SCALE GENOMIC DNA]</scope>
    <source>
        <strain evidence="2">DSM22779</strain>
    </source>
</reference>
<sequence length="356" mass="37548">MSLVNKMLRDLDARRAGESDRAALPAAVTPLAARQEPRRGLPPLWFGLALAAAGLGAAAWYGMQPAIPEPAVATPVAAAPAAAPKPERVEPAVAPEAEKPASMSLRMADALSMTPAAGSAPPRKAVAAAPKLPEQAAVAVVPPRQPVVALPRVPATAPDARIDKQVRLPSPAERAELEYRRGVQAQRQGHVEDAAASYRVALEGYPEHAAARQTLAALLIELRHYDDAEELLRKGAELAPVRLASALALARLKVERNQAPAALDILLKHAAAGEGSAEYQGFAGALLNRAGRVQEAVERYKAATRLAPGEGRWWAALGIALDASGKIPEARDAYLKARSLPGLPADLAQHIEQRLR</sequence>
<evidence type="ECO:0000313" key="2">
    <source>
        <dbReference type="EMBL" id="BAO28542.1"/>
    </source>
</evidence>
<organism evidence="2 3">
    <name type="scientific">Sulfuritalea hydrogenivorans sk43H</name>
    <dbReference type="NCBI Taxonomy" id="1223802"/>
    <lineage>
        <taxon>Bacteria</taxon>
        <taxon>Pseudomonadati</taxon>
        <taxon>Pseudomonadota</taxon>
        <taxon>Betaproteobacteria</taxon>
        <taxon>Nitrosomonadales</taxon>
        <taxon>Sterolibacteriaceae</taxon>
        <taxon>Sulfuritalea</taxon>
    </lineage>
</organism>
<keyword evidence="1" id="KW-0812">Transmembrane</keyword>
<keyword evidence="1" id="KW-0472">Membrane</keyword>
<proteinExistence type="predicted"/>
<dbReference type="PANTHER" id="PTHR44216">
    <property type="entry name" value="PROTEIN O-MANNOSYL-TRANSFERASE TMTC2"/>
    <property type="match status" value="1"/>
</dbReference>
<dbReference type="EMBL" id="AP012547">
    <property type="protein sequence ID" value="BAO28542.1"/>
    <property type="molecule type" value="Genomic_DNA"/>
</dbReference>
<dbReference type="HOGENOM" id="CLU_053124_0_0_4"/>
<dbReference type="Pfam" id="PF14559">
    <property type="entry name" value="TPR_19"/>
    <property type="match status" value="1"/>
</dbReference>
<dbReference type="KEGG" id="shd:SUTH_00732"/>
<keyword evidence="1" id="KW-1133">Transmembrane helix</keyword>
<dbReference type="Proteomes" id="UP000031637">
    <property type="component" value="Chromosome"/>
</dbReference>
<evidence type="ECO:0000256" key="1">
    <source>
        <dbReference type="SAM" id="Phobius"/>
    </source>
</evidence>
<feature type="transmembrane region" description="Helical" evidence="1">
    <location>
        <begin position="44"/>
        <end position="63"/>
    </location>
</feature>
<dbReference type="STRING" id="1223802.SUTH_00732"/>
<accession>W0SC91</accession>
<dbReference type="SMART" id="SM00028">
    <property type="entry name" value="TPR"/>
    <property type="match status" value="4"/>
</dbReference>
<name>W0SC91_9PROT</name>
<dbReference type="RefSeq" id="WP_041097168.1">
    <property type="nucleotide sequence ID" value="NZ_AP012547.1"/>
</dbReference>
<dbReference type="InterPro" id="IPR052384">
    <property type="entry name" value="TMTC_O-mannosyltransferase"/>
</dbReference>